<evidence type="ECO:0000256" key="10">
    <source>
        <dbReference type="SAM" id="Coils"/>
    </source>
</evidence>
<dbReference type="FunCoup" id="A3LRQ8">
    <property type="interactions" value="246"/>
</dbReference>
<evidence type="ECO:0000256" key="5">
    <source>
        <dbReference type="ARBA" id="ARBA00022692"/>
    </source>
</evidence>
<feature type="coiled-coil region" evidence="10">
    <location>
        <begin position="503"/>
        <end position="551"/>
    </location>
</feature>
<dbReference type="eggNOG" id="KOG0963">
    <property type="taxonomic scope" value="Eukaryota"/>
</dbReference>
<dbReference type="PANTHER" id="PTHR14043:SF2">
    <property type="entry name" value="HOMEOBOX PROTEIN CUT"/>
    <property type="match status" value="1"/>
</dbReference>
<feature type="transmembrane region" description="Helical" evidence="12">
    <location>
        <begin position="640"/>
        <end position="660"/>
    </location>
</feature>
<evidence type="ECO:0000256" key="9">
    <source>
        <dbReference type="ARBA" id="ARBA00023136"/>
    </source>
</evidence>
<feature type="domain" description="Cux N-terminal" evidence="14">
    <location>
        <begin position="31"/>
        <end position="142"/>
    </location>
</feature>
<sequence length="701" mass="80545">MSEEAPPVRSDLDVNGSISKEGTPATAGGKTSNMFSNALQTWTEIDLPSLQKKLDEQGLELKDDQKTSLLSRKNLAAKTKEFRKLEDSEKLEQFKHLLKLYQNEIDQLTTKKKSVENYFFGFYRLLAEAPDPRPLLELSLDSVLESSETDSLKREIERLSDELTKKADYDQLKQRLLRNEQKAAELLSSKLIAKEDEFKALIEEKETNWLEQEKQFKFQIKKAQQQIEELRTSKEVTELQLDSQNRQQPSGESASASVLAELDMVTRDAESSKKRMYELERRNEELRRELSKSKNDIEIQSLREESSKKVSELEGENALLLANLDQTRRKLENSSKENSSKVESLNRDISQLNVEIKNLKTHLDKTSDYDELKHELHLLKQIEFGHDDDETENNEEGTSKTIDSILIERNKVLTQELADYRAQHEDLMSKVSQLEAVVSVTNQELTRIQMLNDQLENDLVEFQDASNSNKFNDNASIISSMSRMTRGPRNGSLLPSSEEPSILPIITKQRDRFRDRNNELEEELKKQYALVSTLKREINNLKKDNEELYERTRYLASFKHNTEVSQAVSSRSGRKLLQPKANVSIDLESNPYQQSYESKLHPIEQFRMREQERINSKLSPLERMFISLTRAILATRASRMLFMVYCLGLHCVVMFITIYAMSLNTLQIPEVGLNHSTGGIASGEAGSVDTLHQVAGDILQR</sequence>
<comment type="similarity">
    <text evidence="2">Belongs to the CASP family.</text>
</comment>
<proteinExistence type="inferred from homology"/>
<evidence type="ECO:0000256" key="2">
    <source>
        <dbReference type="ARBA" id="ARBA00006415"/>
    </source>
</evidence>
<evidence type="ECO:0000256" key="11">
    <source>
        <dbReference type="SAM" id="MobiDB-lite"/>
    </source>
</evidence>
<reference evidence="15 16" key="1">
    <citation type="journal article" date="2007" name="Nat. Biotechnol.">
        <title>Genome sequence of the lignocellulose-bioconverting and xylose-fermenting yeast Pichia stipitis.</title>
        <authorList>
            <person name="Jeffries T.W."/>
            <person name="Grigoriev I.V."/>
            <person name="Grimwood J."/>
            <person name="Laplaza J.M."/>
            <person name="Aerts A."/>
            <person name="Salamov A."/>
            <person name="Schmutz J."/>
            <person name="Lindquist E."/>
            <person name="Dehal P."/>
            <person name="Shapiro H."/>
            <person name="Jin Y.S."/>
            <person name="Passoth V."/>
            <person name="Richardson P.M."/>
        </authorList>
    </citation>
    <scope>NUCLEOTIDE SEQUENCE [LARGE SCALE GENOMIC DNA]</scope>
    <source>
        <strain evidence="16">ATCC 58785 / CBS 6054 / NBRC 10063 / NRRL Y-11545</strain>
    </source>
</reference>
<dbReference type="InterPro" id="IPR057476">
    <property type="entry name" value="Cux_N"/>
</dbReference>
<comment type="subcellular location">
    <subcellularLocation>
        <location evidence="1">Golgi apparatus membrane</location>
        <topology evidence="1">Single-pass type IV membrane protein</topology>
    </subcellularLocation>
</comment>
<keyword evidence="4" id="KW-0813">Transport</keyword>
<dbReference type="InterPro" id="IPR012955">
    <property type="entry name" value="CASP_C"/>
</dbReference>
<dbReference type="GO" id="GO:0000139">
    <property type="term" value="C:Golgi membrane"/>
    <property type="evidence" value="ECO:0007669"/>
    <property type="project" value="UniProtKB-SubCell"/>
</dbReference>
<evidence type="ECO:0000259" key="14">
    <source>
        <dbReference type="Pfam" id="PF25398"/>
    </source>
</evidence>
<keyword evidence="8 10" id="KW-0175">Coiled coil</keyword>
<dbReference type="OMA" id="WQQEGFN"/>
<feature type="domain" description="CASP C-terminal" evidence="13">
    <location>
        <begin position="433"/>
        <end position="663"/>
    </location>
</feature>
<dbReference type="OrthoDB" id="10257567at2759"/>
<keyword evidence="16" id="KW-1185">Reference proteome</keyword>
<dbReference type="STRING" id="322104.A3LRQ8"/>
<evidence type="ECO:0000256" key="6">
    <source>
        <dbReference type="ARBA" id="ARBA00022989"/>
    </source>
</evidence>
<protein>
    <recommendedName>
        <fullName evidence="3">Protein CASP</fullName>
    </recommendedName>
</protein>
<dbReference type="GO" id="GO:0000149">
    <property type="term" value="F:SNARE binding"/>
    <property type="evidence" value="ECO:0007669"/>
    <property type="project" value="EnsemblFungi"/>
</dbReference>
<feature type="coiled-coil region" evidence="10">
    <location>
        <begin position="169"/>
        <end position="362"/>
    </location>
</feature>
<evidence type="ECO:0000256" key="8">
    <source>
        <dbReference type="ARBA" id="ARBA00023054"/>
    </source>
</evidence>
<organism evidence="15 16">
    <name type="scientific">Scheffersomyces stipitis (strain ATCC 58785 / CBS 6054 / NBRC 10063 / NRRL Y-11545)</name>
    <name type="common">Yeast</name>
    <name type="synonym">Pichia stipitis</name>
    <dbReference type="NCBI Taxonomy" id="322104"/>
    <lineage>
        <taxon>Eukaryota</taxon>
        <taxon>Fungi</taxon>
        <taxon>Dikarya</taxon>
        <taxon>Ascomycota</taxon>
        <taxon>Saccharomycotina</taxon>
        <taxon>Pichiomycetes</taxon>
        <taxon>Debaryomycetaceae</taxon>
        <taxon>Scheffersomyces</taxon>
    </lineage>
</organism>
<keyword evidence="5 12" id="KW-0812">Transmembrane</keyword>
<dbReference type="Pfam" id="PF25398">
    <property type="entry name" value="CUX1_N"/>
    <property type="match status" value="1"/>
</dbReference>
<dbReference type="Proteomes" id="UP000002258">
    <property type="component" value="Chromosome 3"/>
</dbReference>
<name>A3LRQ8_PICST</name>
<evidence type="ECO:0000256" key="3">
    <source>
        <dbReference type="ARBA" id="ARBA00018691"/>
    </source>
</evidence>
<evidence type="ECO:0000256" key="1">
    <source>
        <dbReference type="ARBA" id="ARBA00004409"/>
    </source>
</evidence>
<keyword evidence="7" id="KW-0333">Golgi apparatus</keyword>
<keyword evidence="9 12" id="KW-0472">Membrane</keyword>
<evidence type="ECO:0000256" key="4">
    <source>
        <dbReference type="ARBA" id="ARBA00022448"/>
    </source>
</evidence>
<dbReference type="RefSeq" id="XP_001383459.2">
    <property type="nucleotide sequence ID" value="XM_001383422.1"/>
</dbReference>
<evidence type="ECO:0000313" key="16">
    <source>
        <dbReference type="Proteomes" id="UP000002258"/>
    </source>
</evidence>
<keyword evidence="6 12" id="KW-1133">Transmembrane helix</keyword>
<dbReference type="GO" id="GO:0006891">
    <property type="term" value="P:intra-Golgi vesicle-mediated transport"/>
    <property type="evidence" value="ECO:0007669"/>
    <property type="project" value="InterPro"/>
</dbReference>
<dbReference type="PANTHER" id="PTHR14043">
    <property type="entry name" value="CCAAT DISPLACEMENT PROTEIN-RELATED"/>
    <property type="match status" value="1"/>
</dbReference>
<dbReference type="GeneID" id="4838265"/>
<evidence type="ECO:0000256" key="7">
    <source>
        <dbReference type="ARBA" id="ARBA00023034"/>
    </source>
</evidence>
<dbReference type="GO" id="GO:0048211">
    <property type="term" value="P:Golgi vesicle docking"/>
    <property type="evidence" value="ECO:0007669"/>
    <property type="project" value="EnsemblFungi"/>
</dbReference>
<evidence type="ECO:0000256" key="12">
    <source>
        <dbReference type="SAM" id="Phobius"/>
    </source>
</evidence>
<gene>
    <name evidence="15" type="ORF">PICST_88284</name>
</gene>
<dbReference type="KEGG" id="pic:PICST_88284"/>
<accession>A3LRQ8</accession>
<feature type="region of interest" description="Disordered" evidence="11">
    <location>
        <begin position="1"/>
        <end position="32"/>
    </location>
</feature>
<feature type="coiled-coil region" evidence="10">
    <location>
        <begin position="410"/>
        <end position="465"/>
    </location>
</feature>
<evidence type="ECO:0000313" key="15">
    <source>
        <dbReference type="EMBL" id="ABN65430.2"/>
    </source>
</evidence>
<dbReference type="EMBL" id="CP000497">
    <property type="protein sequence ID" value="ABN65430.2"/>
    <property type="molecule type" value="Genomic_DNA"/>
</dbReference>
<dbReference type="HOGENOM" id="CLU_016758_0_0_1"/>
<evidence type="ECO:0000259" key="13">
    <source>
        <dbReference type="Pfam" id="PF08172"/>
    </source>
</evidence>
<dbReference type="AlphaFoldDB" id="A3LRQ8"/>
<dbReference type="Pfam" id="PF08172">
    <property type="entry name" value="CASP_C"/>
    <property type="match status" value="1"/>
</dbReference>
<dbReference type="InParanoid" id="A3LRQ8"/>
<feature type="coiled-coil region" evidence="10">
    <location>
        <begin position="91"/>
        <end position="118"/>
    </location>
</feature>